<dbReference type="OrthoDB" id="338814at2759"/>
<dbReference type="Proteomes" id="UP000038040">
    <property type="component" value="Unplaced"/>
</dbReference>
<name>A0A158Q5T3_DRAME</name>
<organism evidence="2 4">
    <name type="scientific">Dracunculus medinensis</name>
    <name type="common">Guinea worm</name>
    <dbReference type="NCBI Taxonomy" id="318479"/>
    <lineage>
        <taxon>Eukaryota</taxon>
        <taxon>Metazoa</taxon>
        <taxon>Ecdysozoa</taxon>
        <taxon>Nematoda</taxon>
        <taxon>Chromadorea</taxon>
        <taxon>Rhabditida</taxon>
        <taxon>Spirurina</taxon>
        <taxon>Dracunculoidea</taxon>
        <taxon>Dracunculidae</taxon>
        <taxon>Dracunculus</taxon>
    </lineage>
</organism>
<keyword evidence="3" id="KW-1185">Reference proteome</keyword>
<sequence length="164" mass="19052">MTLATVPNHETILNNDEYFCGIIEPLMDLSYQFSDNEMEKLPLQLQYYDRTRISDFSLINKLLDIIYKLISTGTGLDCLSRKGIYAVLRELDKSLNHLSQKNILFNEGNFKEYGSKDDWQEERIGNEICKRTVQNENKMKLIDENSDLLHLLIGILINSSENIK</sequence>
<proteinExistence type="predicted"/>
<dbReference type="EMBL" id="UYYG01000052">
    <property type="protein sequence ID" value="VDN52294.1"/>
    <property type="molecule type" value="Genomic_DNA"/>
</dbReference>
<evidence type="ECO:0000313" key="3">
    <source>
        <dbReference type="Proteomes" id="UP000274756"/>
    </source>
</evidence>
<accession>A0A158Q5T3</accession>
<reference evidence="1 3" key="2">
    <citation type="submission" date="2018-11" db="EMBL/GenBank/DDBJ databases">
        <authorList>
            <consortium name="Pathogen Informatics"/>
        </authorList>
    </citation>
    <scope>NUCLEOTIDE SEQUENCE [LARGE SCALE GENOMIC DNA]</scope>
</reference>
<reference evidence="4" key="1">
    <citation type="submission" date="2016-04" db="UniProtKB">
        <authorList>
            <consortium name="WormBaseParasite"/>
        </authorList>
    </citation>
    <scope>IDENTIFICATION</scope>
</reference>
<evidence type="ECO:0000313" key="4">
    <source>
        <dbReference type="WBParaSite" id="DME_0000819101-mRNA-1"/>
    </source>
</evidence>
<protein>
    <submittedName>
        <fullName evidence="4">DUF384 domain-containing protein</fullName>
    </submittedName>
</protein>
<dbReference type="WBParaSite" id="DME_0000819101-mRNA-1">
    <property type="protein sequence ID" value="DME_0000819101-mRNA-1"/>
    <property type="gene ID" value="DME_0000819101"/>
</dbReference>
<evidence type="ECO:0000313" key="1">
    <source>
        <dbReference type="EMBL" id="VDN52294.1"/>
    </source>
</evidence>
<dbReference type="STRING" id="318479.A0A158Q5T3"/>
<evidence type="ECO:0000313" key="2">
    <source>
        <dbReference type="Proteomes" id="UP000038040"/>
    </source>
</evidence>
<dbReference type="Proteomes" id="UP000274756">
    <property type="component" value="Unassembled WGS sequence"/>
</dbReference>
<gene>
    <name evidence="1" type="ORF">DME_LOCUS2267</name>
</gene>
<dbReference type="AlphaFoldDB" id="A0A158Q5T3"/>